<keyword evidence="4" id="KW-0418">Kinase</keyword>
<proteinExistence type="predicted"/>
<evidence type="ECO:0000256" key="5">
    <source>
        <dbReference type="ARBA" id="ARBA00022840"/>
    </source>
</evidence>
<evidence type="ECO:0000256" key="3">
    <source>
        <dbReference type="ARBA" id="ARBA00022741"/>
    </source>
</evidence>
<keyword evidence="3" id="KW-0547">Nucleotide-binding</keyword>
<dbReference type="Proteomes" id="UP000692954">
    <property type="component" value="Unassembled WGS sequence"/>
</dbReference>
<keyword evidence="2" id="KW-0808">Transferase</keyword>
<dbReference type="GO" id="GO:0005524">
    <property type="term" value="F:ATP binding"/>
    <property type="evidence" value="ECO:0007669"/>
    <property type="project" value="UniProtKB-KW"/>
</dbReference>
<dbReference type="OrthoDB" id="413582at2759"/>
<evidence type="ECO:0000313" key="8">
    <source>
        <dbReference type="Proteomes" id="UP000692954"/>
    </source>
</evidence>
<dbReference type="InterPro" id="IPR050117">
    <property type="entry name" value="MAPK"/>
</dbReference>
<dbReference type="AlphaFoldDB" id="A0A8S1ML18"/>
<name>A0A8S1ML18_9CILI</name>
<dbReference type="InterPro" id="IPR000719">
    <property type="entry name" value="Prot_kinase_dom"/>
</dbReference>
<evidence type="ECO:0000256" key="4">
    <source>
        <dbReference type="ARBA" id="ARBA00022777"/>
    </source>
</evidence>
<dbReference type="PROSITE" id="PS00108">
    <property type="entry name" value="PROTEIN_KINASE_ST"/>
    <property type="match status" value="1"/>
</dbReference>
<organism evidence="7 8">
    <name type="scientific">Paramecium sonneborni</name>
    <dbReference type="NCBI Taxonomy" id="65129"/>
    <lineage>
        <taxon>Eukaryota</taxon>
        <taxon>Sar</taxon>
        <taxon>Alveolata</taxon>
        <taxon>Ciliophora</taxon>
        <taxon>Intramacronucleata</taxon>
        <taxon>Oligohymenophorea</taxon>
        <taxon>Peniculida</taxon>
        <taxon>Parameciidae</taxon>
        <taxon>Paramecium</taxon>
    </lineage>
</organism>
<accession>A0A8S1ML18</accession>
<keyword evidence="1" id="KW-0723">Serine/threonine-protein kinase</keyword>
<dbReference type="FunFam" id="1.10.510.10:FF:000624">
    <property type="entry name" value="Mitogen-activated protein kinase"/>
    <property type="match status" value="1"/>
</dbReference>
<evidence type="ECO:0000256" key="1">
    <source>
        <dbReference type="ARBA" id="ARBA00022527"/>
    </source>
</evidence>
<dbReference type="SMART" id="SM00220">
    <property type="entry name" value="S_TKc"/>
    <property type="match status" value="1"/>
</dbReference>
<gene>
    <name evidence="7" type="ORF">PSON_ATCC_30995.1.T0420118</name>
</gene>
<evidence type="ECO:0000256" key="2">
    <source>
        <dbReference type="ARBA" id="ARBA00022679"/>
    </source>
</evidence>
<sequence>MQQNYSYTKIKCLFKGYAGKVYLIEKNSENDPPNIKRQPFVLKRYYRKSSDPQNHTNLLEYQFLTQLQHPNIMNIIDAFTEQYEYKKYLCLTMEYMTPLNEILYNLQDCQLYIFKEICQAVNYLHSKNILHRDIKPSNIFVTSEGRVKLGDFGISTKIKQIMTPQICTKNYRAPELFLGQKEYNHSIDIWSLGCTLIELYTGRILFDGRSEIEIMSQIADLIGTINEQNWEGVSQLPMFLEFINDKEPSLKKVISKLPSQIEPLILSLLCLNPKGRPKINEILLFLEKLQIPNKYEELSLIAQNALRDKKIT</sequence>
<evidence type="ECO:0000313" key="7">
    <source>
        <dbReference type="EMBL" id="CAD8081587.1"/>
    </source>
</evidence>
<dbReference type="Pfam" id="PF00069">
    <property type="entry name" value="Pkinase"/>
    <property type="match status" value="1"/>
</dbReference>
<dbReference type="EMBL" id="CAJJDN010000042">
    <property type="protein sequence ID" value="CAD8081587.1"/>
    <property type="molecule type" value="Genomic_DNA"/>
</dbReference>
<evidence type="ECO:0000259" key="6">
    <source>
        <dbReference type="PROSITE" id="PS50011"/>
    </source>
</evidence>
<protein>
    <recommendedName>
        <fullName evidence="6">Protein kinase domain-containing protein</fullName>
    </recommendedName>
</protein>
<dbReference type="GO" id="GO:0004674">
    <property type="term" value="F:protein serine/threonine kinase activity"/>
    <property type="evidence" value="ECO:0007669"/>
    <property type="project" value="UniProtKB-KW"/>
</dbReference>
<dbReference type="PROSITE" id="PS50011">
    <property type="entry name" value="PROTEIN_KINASE_DOM"/>
    <property type="match status" value="1"/>
</dbReference>
<feature type="domain" description="Protein kinase" evidence="6">
    <location>
        <begin position="7"/>
        <end position="289"/>
    </location>
</feature>
<keyword evidence="8" id="KW-1185">Reference proteome</keyword>
<keyword evidence="5" id="KW-0067">ATP-binding</keyword>
<reference evidence="7" key="1">
    <citation type="submission" date="2021-01" db="EMBL/GenBank/DDBJ databases">
        <authorList>
            <consortium name="Genoscope - CEA"/>
            <person name="William W."/>
        </authorList>
    </citation>
    <scope>NUCLEOTIDE SEQUENCE</scope>
</reference>
<dbReference type="PANTHER" id="PTHR24055">
    <property type="entry name" value="MITOGEN-ACTIVATED PROTEIN KINASE"/>
    <property type="match status" value="1"/>
</dbReference>
<dbReference type="InterPro" id="IPR008271">
    <property type="entry name" value="Ser/Thr_kinase_AS"/>
</dbReference>
<comment type="caution">
    <text evidence="7">The sequence shown here is derived from an EMBL/GenBank/DDBJ whole genome shotgun (WGS) entry which is preliminary data.</text>
</comment>